<gene>
    <name evidence="6" type="ORF">DHEL01_v200637</name>
</gene>
<dbReference type="PROSITE" id="PS50297">
    <property type="entry name" value="ANK_REP_REGION"/>
    <property type="match status" value="2"/>
</dbReference>
<dbReference type="PANTHER" id="PTHR24123">
    <property type="entry name" value="ANKYRIN REPEAT-CONTAINING"/>
    <property type="match status" value="1"/>
</dbReference>
<keyword evidence="1" id="KW-0677">Repeat</keyword>
<dbReference type="InterPro" id="IPR051165">
    <property type="entry name" value="Multifunctional_ANK_Repeat"/>
</dbReference>
<feature type="repeat" description="ANK" evidence="3">
    <location>
        <begin position="870"/>
        <end position="902"/>
    </location>
</feature>
<evidence type="ECO:0000313" key="7">
    <source>
        <dbReference type="Proteomes" id="UP000094444"/>
    </source>
</evidence>
<evidence type="ECO:0000259" key="5">
    <source>
        <dbReference type="Pfam" id="PF14420"/>
    </source>
</evidence>
<evidence type="ECO:0000256" key="4">
    <source>
        <dbReference type="SAM" id="MobiDB-lite"/>
    </source>
</evidence>
<protein>
    <recommendedName>
        <fullName evidence="5">Clr5 domain-containing protein</fullName>
    </recommendedName>
</protein>
<dbReference type="InParanoid" id="A0A2P5IEN1"/>
<evidence type="ECO:0000256" key="3">
    <source>
        <dbReference type="PROSITE-ProRule" id="PRU00023"/>
    </source>
</evidence>
<feature type="region of interest" description="Disordered" evidence="4">
    <location>
        <begin position="1013"/>
        <end position="1054"/>
    </location>
</feature>
<dbReference type="Proteomes" id="UP000094444">
    <property type="component" value="Unassembled WGS sequence"/>
</dbReference>
<keyword evidence="7" id="KW-1185">Reference proteome</keyword>
<dbReference type="OrthoDB" id="539213at2759"/>
<evidence type="ECO:0000256" key="2">
    <source>
        <dbReference type="ARBA" id="ARBA00023043"/>
    </source>
</evidence>
<dbReference type="AlphaFoldDB" id="A0A2P5IEN1"/>
<dbReference type="SUPFAM" id="SSF48403">
    <property type="entry name" value="Ankyrin repeat"/>
    <property type="match status" value="1"/>
</dbReference>
<reference evidence="6" key="1">
    <citation type="submission" date="2017-09" db="EMBL/GenBank/DDBJ databases">
        <title>Polyketide synthases of a Diaporthe helianthi virulent isolate.</title>
        <authorList>
            <person name="Baroncelli R."/>
        </authorList>
    </citation>
    <scope>NUCLEOTIDE SEQUENCE [LARGE SCALE GENOMIC DNA]</scope>
    <source>
        <strain evidence="6">7/96</strain>
    </source>
</reference>
<feature type="domain" description="Clr5" evidence="5">
    <location>
        <begin position="19"/>
        <end position="51"/>
    </location>
</feature>
<feature type="compositionally biased region" description="Acidic residues" evidence="4">
    <location>
        <begin position="1017"/>
        <end position="1027"/>
    </location>
</feature>
<dbReference type="Pfam" id="PF12796">
    <property type="entry name" value="Ank_2"/>
    <property type="match status" value="1"/>
</dbReference>
<dbReference type="Pfam" id="PF00023">
    <property type="entry name" value="Ank"/>
    <property type="match status" value="1"/>
</dbReference>
<name>A0A2P5IEN1_DIAHE</name>
<comment type="caution">
    <text evidence="6">The sequence shown here is derived from an EMBL/GenBank/DDBJ whole genome shotgun (WGS) entry which is preliminary data.</text>
</comment>
<keyword evidence="2 3" id="KW-0040">ANK repeat</keyword>
<feature type="repeat" description="ANK" evidence="3">
    <location>
        <begin position="791"/>
        <end position="823"/>
    </location>
</feature>
<organism evidence="6 7">
    <name type="scientific">Diaporthe helianthi</name>
    <dbReference type="NCBI Taxonomy" id="158607"/>
    <lineage>
        <taxon>Eukaryota</taxon>
        <taxon>Fungi</taxon>
        <taxon>Dikarya</taxon>
        <taxon>Ascomycota</taxon>
        <taxon>Pezizomycotina</taxon>
        <taxon>Sordariomycetes</taxon>
        <taxon>Sordariomycetidae</taxon>
        <taxon>Diaporthales</taxon>
        <taxon>Diaporthaceae</taxon>
        <taxon>Diaporthe</taxon>
    </lineage>
</organism>
<dbReference type="Pfam" id="PF14420">
    <property type="entry name" value="Clr5"/>
    <property type="match status" value="1"/>
</dbReference>
<evidence type="ECO:0000256" key="1">
    <source>
        <dbReference type="ARBA" id="ARBA00022737"/>
    </source>
</evidence>
<dbReference type="Gene3D" id="1.25.40.20">
    <property type="entry name" value="Ankyrin repeat-containing domain"/>
    <property type="match status" value="1"/>
</dbReference>
<dbReference type="InterPro" id="IPR002110">
    <property type="entry name" value="Ankyrin_rpt"/>
</dbReference>
<dbReference type="STRING" id="158607.A0A2P5IEN1"/>
<evidence type="ECO:0000313" key="6">
    <source>
        <dbReference type="EMBL" id="POS80964.1"/>
    </source>
</evidence>
<dbReference type="SMART" id="SM00248">
    <property type="entry name" value="ANK"/>
    <property type="match status" value="6"/>
</dbReference>
<dbReference type="PANTHER" id="PTHR24123:SF138">
    <property type="entry name" value="NACHT DOMAIN-CONTAINING PROTEIN"/>
    <property type="match status" value="1"/>
</dbReference>
<dbReference type="PROSITE" id="PS50088">
    <property type="entry name" value="ANK_REPEAT"/>
    <property type="match status" value="2"/>
</dbReference>
<accession>A0A2P5IEN1</accession>
<dbReference type="EMBL" id="MAVT02000025">
    <property type="protein sequence ID" value="POS80964.1"/>
    <property type="molecule type" value="Genomic_DNA"/>
</dbReference>
<dbReference type="InterPro" id="IPR025676">
    <property type="entry name" value="Clr5_dom"/>
</dbReference>
<dbReference type="InterPro" id="IPR036770">
    <property type="entry name" value="Ankyrin_rpt-contain_sf"/>
</dbReference>
<sequence>MSTSEQVTGAATADNVASDIWQQHEAQIRDFYLTKRKTLRQVKEEMEKCGFPTKPLSTWETKLRDHLKIPGVFHNGILPRLLGAWKSVEWWNIVPVGRAFSAQEVEVFRSHLDVVPTGSQSFPRPSHDLGYRLVTSRGNISLNEFISTSIYLLSNQLHDPDDGDKGLHILCSLVQHDPQLFAQLLQCELPTGRATWQSLFTYSQSHQHKLVFGILQDIGMRFVWLNPSDAGVLVSALAMDFPTNVIVSIIDYLRRAGENNHFWRDILDAISISYGKGRLEIANTLVQTFDINAPMSNKPMCVYWEDRRRPRRFQNLPVSIFLGLVLSFDNTKVGHWNLLDFLTSSGADVDKVLPWQWYAWKPSQKWYNKNEVNRALRPTILDHAFRLERCLFDRLSQYSKASKSRLTKTGLVLSLEKGLDAFNDYLRSRVLATRSFDRKAMHSIMEFLLLDQFKAAQWNVWVTEIYPSHLRRLARVREMDVNVVRSSIQYGVELNTGSDSLPDINSVLGRVLKQLRTEVAEDPLKLLHLLISKGANINEENLEQAVETEGFTFLKWLQPMVKDFPAKAAGALAKAALLNNFEAVQFLLGSGVDPHTFINSTTASLLEPRDIVIKDVTGATLEKLYSVQAIAAGVGRGPIFKYSSLKMIQFLAESGAHLAVGPNDSTPFAFLVLLLENGGGLYGESGDPELFEKTEFVVGALKQSKHWSNPPAYLLELCIRSWGNIPADDSEERLKIFEYLLDQGAVVNPGSPLAALTRFGGNKQLLSRVLRSGADINAYTAVSHRDFVSNFTATPLQAAAFLGNQDLVQLFVDLGANVNSPASSRQGKTALQAICQWDPATQEEHHRKMMICHLLLSRGADVNAAPASRSGETALQGAVVQGDIELTAILIRSGAHVNAPPPKYAFGCALDWAAHYGRLDICKLLLEANALSHDRGMTGYDGAINEAQSQGHYAVASVIRDHLMHVREQNLDGPEFQEVAEDYHTSYGYNKDDESTDDDYWNEFDSYYEYNEKDDHSTDEESSECESVEEHSTNASVGQLPIARADPPGDPQGITAMQAFDNFLTHDFVGYTGPGIDLSMGDLNFEWGHAPLPNYFMGPLTDVSHVQVFPELQLAPNAPANDWLTHTGTGFGFPPGDMQLAGNEWMPQNAFGAWAGMPDDSTLWPQWIGMQDVDFGMGVFNMQDADFGFGILDSNRQPPPTYPLGEPVIEDLDAEEQEFLNVL</sequence>
<proteinExistence type="predicted"/>